<organism evidence="1 2">
    <name type="scientific">Crocosphaera watsonii WH 8501</name>
    <dbReference type="NCBI Taxonomy" id="165597"/>
    <lineage>
        <taxon>Bacteria</taxon>
        <taxon>Bacillati</taxon>
        <taxon>Cyanobacteriota</taxon>
        <taxon>Cyanophyceae</taxon>
        <taxon>Oscillatoriophycideae</taxon>
        <taxon>Chroococcales</taxon>
        <taxon>Aphanothecaceae</taxon>
        <taxon>Crocosphaera</taxon>
    </lineage>
</organism>
<reference evidence="1" key="1">
    <citation type="submission" date="2004-02" db="EMBL/GenBank/DDBJ databases">
        <authorList>
            <consortium name="DOE Joint Genome Institute"/>
        </authorList>
    </citation>
    <scope>NUCLEOTIDE SEQUENCE [LARGE SCALE GENOMIC DNA]</scope>
    <source>
        <strain evidence="1">WH 8501</strain>
    </source>
</reference>
<dbReference type="Proteomes" id="UP000003922">
    <property type="component" value="Unassembled WGS sequence"/>
</dbReference>
<reference evidence="1" key="2">
    <citation type="submission" date="2005-06" db="EMBL/GenBank/DDBJ databases">
        <title>Sequencing of the draft genome and assembly of Crocosphaera watsonii WH 8501.</title>
        <authorList>
            <consortium name="US DOE Joint Genome Institute (JGI-PGF)"/>
            <person name="Copeland A."/>
            <person name="Lucas S."/>
            <person name="Lapidus A."/>
            <person name="Barry K."/>
            <person name="Detter C."/>
            <person name="Glavina T."/>
            <person name="Hammon N."/>
            <person name="Israni S."/>
            <person name="Pitluck S."/>
            <person name="Richardson P."/>
        </authorList>
    </citation>
    <scope>NUCLEOTIDE SEQUENCE [LARGE SCALE GENOMIC DNA]</scope>
    <source>
        <strain evidence="1">WH 8501</strain>
    </source>
</reference>
<proteinExistence type="predicted"/>
<accession>Q4C206</accession>
<dbReference type="KEGG" id="cwa:CwatDRAFT_2852"/>
<sequence length="43" mass="5053">MNYEAERNHYHGMLSETESGEYKLTILSELNGEKINGKFSFQR</sequence>
<name>Q4C206_CROWT</name>
<gene>
    <name evidence="1" type="ORF">CwatDRAFT_2852</name>
</gene>
<protein>
    <submittedName>
        <fullName evidence="1">Uncharacterized protein</fullName>
    </submittedName>
</protein>
<keyword evidence="2" id="KW-1185">Reference proteome</keyword>
<dbReference type="EMBL" id="AADV02000035">
    <property type="protein sequence ID" value="EAM50193.1"/>
    <property type="molecule type" value="Genomic_DNA"/>
</dbReference>
<evidence type="ECO:0000313" key="2">
    <source>
        <dbReference type="Proteomes" id="UP000003922"/>
    </source>
</evidence>
<dbReference type="RefSeq" id="WP_007306132.1">
    <property type="nucleotide sequence ID" value="NZ_AADV02000035.1"/>
</dbReference>
<reference evidence="1" key="3">
    <citation type="submission" date="2016-12" db="EMBL/GenBank/DDBJ databases">
        <title>Annotation of the draft genome assembly of Crocosphaera watsonii WH 8501.</title>
        <authorList>
            <consortium name="US DOE Joint Genome Institute (JGI-ORNL)"/>
            <person name="Larimer F."/>
            <person name="Land M."/>
        </authorList>
    </citation>
    <scope>NUCLEOTIDE SEQUENCE</scope>
    <source>
        <strain evidence="1">WH 8501</strain>
    </source>
</reference>
<evidence type="ECO:0000313" key="1">
    <source>
        <dbReference type="EMBL" id="EAM50193.1"/>
    </source>
</evidence>
<dbReference type="AlphaFoldDB" id="Q4C206"/>
<comment type="caution">
    <text evidence="1">The sequence shown here is derived from an EMBL/GenBank/DDBJ whole genome shotgun (WGS) entry which is preliminary data.</text>
</comment>